<name>A0A7S4ALF5_9STRA</name>
<accession>A0A7S4ALF5</accession>
<dbReference type="GO" id="GO:0006426">
    <property type="term" value="P:glycyl-tRNA aminoacylation"/>
    <property type="evidence" value="ECO:0007669"/>
    <property type="project" value="InterPro"/>
</dbReference>
<dbReference type="InterPro" id="IPR006194">
    <property type="entry name" value="Gly-tRNA-synth_heterodimer"/>
</dbReference>
<comment type="similarity">
    <text evidence="1">Belongs to the CIA30 family.</text>
</comment>
<feature type="domain" description="NADH:ubiquinone oxidoreductase intermediate-associated protein 30" evidence="3">
    <location>
        <begin position="162"/>
        <end position="313"/>
    </location>
</feature>
<dbReference type="PANTHER" id="PTHR13194:SF19">
    <property type="entry name" value="NAD(P)-BINDING ROSSMANN-FOLD SUPERFAMILY PROTEIN"/>
    <property type="match status" value="1"/>
</dbReference>
<dbReference type="GO" id="GO:0005524">
    <property type="term" value="F:ATP binding"/>
    <property type="evidence" value="ECO:0007669"/>
    <property type="project" value="InterPro"/>
</dbReference>
<dbReference type="SUPFAM" id="SSF49785">
    <property type="entry name" value="Galactose-binding domain-like"/>
    <property type="match status" value="1"/>
</dbReference>
<dbReference type="AlphaFoldDB" id="A0A7S4ALF5"/>
<evidence type="ECO:0000256" key="1">
    <source>
        <dbReference type="ARBA" id="ARBA00007884"/>
    </source>
</evidence>
<sequence length="333" mass="36159">MSRSSSVRLYCTMTDVISLSFLILLVLTLSSGLHTSAFSVIPRHTSELPNQNVLTRSTRTPRTGSTWLNGSTETDKDESSATRTKKDNKAMSFLRKIGKIGGTKVDFTNAIGVDEGSGGAKISSNAAKCDHDKAIKKAKHAYRSCTDSGTIDDLSETFPITSSGTQWLGVTDKVMGGKSSGTLVREVFQGKLSNVLTANVSLENDGGFVQMVTDLALDHSISNTVDASNHGGLEFDVFYQGDADKESFNVHLKDSHCVRQFSSYRATFELPRGEWTTVRLPWAKFEGFGWGAVENLLDRSTLRRIGLVAIGKEMDVTLALSSIRFLPTGKATP</sequence>
<dbReference type="GO" id="GO:0051082">
    <property type="term" value="F:unfolded protein binding"/>
    <property type="evidence" value="ECO:0007669"/>
    <property type="project" value="TreeGrafter"/>
</dbReference>
<dbReference type="GO" id="GO:0010257">
    <property type="term" value="P:NADH dehydrogenase complex assembly"/>
    <property type="evidence" value="ECO:0007669"/>
    <property type="project" value="TreeGrafter"/>
</dbReference>
<proteinExistence type="inferred from homology"/>
<dbReference type="GO" id="GO:0005737">
    <property type="term" value="C:cytoplasm"/>
    <property type="evidence" value="ECO:0007669"/>
    <property type="project" value="InterPro"/>
</dbReference>
<reference evidence="4" key="1">
    <citation type="submission" date="2021-01" db="EMBL/GenBank/DDBJ databases">
        <authorList>
            <person name="Corre E."/>
            <person name="Pelletier E."/>
            <person name="Niang G."/>
            <person name="Scheremetjew M."/>
            <person name="Finn R."/>
            <person name="Kale V."/>
            <person name="Holt S."/>
            <person name="Cochrane G."/>
            <person name="Meng A."/>
            <person name="Brown T."/>
            <person name="Cohen L."/>
        </authorList>
    </citation>
    <scope>NUCLEOTIDE SEQUENCE</scope>
    <source>
        <strain evidence="4">10249 10 AB</strain>
    </source>
</reference>
<feature type="compositionally biased region" description="Basic and acidic residues" evidence="2">
    <location>
        <begin position="73"/>
        <end position="85"/>
    </location>
</feature>
<dbReference type="PANTHER" id="PTHR13194">
    <property type="entry name" value="COMPLEX I INTERMEDIATE-ASSOCIATED PROTEIN 30"/>
    <property type="match status" value="1"/>
</dbReference>
<protein>
    <recommendedName>
        <fullName evidence="3">NADH:ubiquinone oxidoreductase intermediate-associated protein 30 domain-containing protein</fullName>
    </recommendedName>
</protein>
<dbReference type="InterPro" id="IPR039131">
    <property type="entry name" value="NDUFAF1"/>
</dbReference>
<evidence type="ECO:0000313" key="4">
    <source>
        <dbReference type="EMBL" id="CAE0719104.1"/>
    </source>
</evidence>
<dbReference type="EMBL" id="HBIX01016393">
    <property type="protein sequence ID" value="CAE0719104.1"/>
    <property type="molecule type" value="Transcribed_RNA"/>
</dbReference>
<dbReference type="InterPro" id="IPR013857">
    <property type="entry name" value="NADH-UbQ_OxRdtase-assoc_prot30"/>
</dbReference>
<evidence type="ECO:0000256" key="2">
    <source>
        <dbReference type="SAM" id="MobiDB-lite"/>
    </source>
</evidence>
<evidence type="ECO:0000259" key="3">
    <source>
        <dbReference type="Pfam" id="PF08547"/>
    </source>
</evidence>
<organism evidence="4">
    <name type="scientific">Pseudo-nitzschia australis</name>
    <dbReference type="NCBI Taxonomy" id="44445"/>
    <lineage>
        <taxon>Eukaryota</taxon>
        <taxon>Sar</taxon>
        <taxon>Stramenopiles</taxon>
        <taxon>Ochrophyta</taxon>
        <taxon>Bacillariophyta</taxon>
        <taxon>Bacillariophyceae</taxon>
        <taxon>Bacillariophycidae</taxon>
        <taxon>Bacillariales</taxon>
        <taxon>Bacillariaceae</taxon>
        <taxon>Pseudo-nitzschia</taxon>
    </lineage>
</organism>
<dbReference type="GO" id="GO:0004820">
    <property type="term" value="F:glycine-tRNA ligase activity"/>
    <property type="evidence" value="ECO:0007669"/>
    <property type="project" value="InterPro"/>
</dbReference>
<feature type="region of interest" description="Disordered" evidence="2">
    <location>
        <begin position="51"/>
        <end position="85"/>
    </location>
</feature>
<dbReference type="Pfam" id="PF08547">
    <property type="entry name" value="CIA30"/>
    <property type="match status" value="1"/>
</dbReference>
<dbReference type="InterPro" id="IPR008979">
    <property type="entry name" value="Galactose-bd-like_sf"/>
</dbReference>
<gene>
    <name evidence="4" type="ORF">PAUS00366_LOCUS11858</name>
</gene>
<dbReference type="PROSITE" id="PS50861">
    <property type="entry name" value="AA_TRNA_LIGASE_II_GLYAB"/>
    <property type="match status" value="1"/>
</dbReference>
<feature type="compositionally biased region" description="Low complexity" evidence="2">
    <location>
        <begin position="55"/>
        <end position="66"/>
    </location>
</feature>